<evidence type="ECO:0000313" key="7">
    <source>
        <dbReference type="EMBL" id="RDB22572.1"/>
    </source>
</evidence>
<dbReference type="InterPro" id="IPR013083">
    <property type="entry name" value="Znf_RING/FYVE/PHD"/>
</dbReference>
<dbReference type="EMBL" id="LUEZ02000049">
    <property type="protein sequence ID" value="RDB22572.1"/>
    <property type="molecule type" value="Genomic_DNA"/>
</dbReference>
<feature type="region of interest" description="Disordered" evidence="5">
    <location>
        <begin position="192"/>
        <end position="220"/>
    </location>
</feature>
<keyword evidence="3" id="KW-0862">Zinc</keyword>
<evidence type="ECO:0000256" key="1">
    <source>
        <dbReference type="ARBA" id="ARBA00022723"/>
    </source>
</evidence>
<dbReference type="STRING" id="39966.A0A369JMJ1"/>
<keyword evidence="2 4" id="KW-0863">Zinc-finger</keyword>
<evidence type="ECO:0000313" key="8">
    <source>
        <dbReference type="Proteomes" id="UP000076154"/>
    </source>
</evidence>
<dbReference type="InParanoid" id="A0A369JMJ1"/>
<evidence type="ECO:0000256" key="4">
    <source>
        <dbReference type="PROSITE-ProRule" id="PRU00175"/>
    </source>
</evidence>
<keyword evidence="1" id="KW-0479">Metal-binding</keyword>
<dbReference type="InterPro" id="IPR018957">
    <property type="entry name" value="Znf_C3HC4_RING-type"/>
</dbReference>
<accession>A0A369JMJ1</accession>
<feature type="domain" description="RING-type" evidence="6">
    <location>
        <begin position="78"/>
        <end position="143"/>
    </location>
</feature>
<dbReference type="AlphaFoldDB" id="A0A369JMJ1"/>
<dbReference type="InterPro" id="IPR001841">
    <property type="entry name" value="Znf_RING"/>
</dbReference>
<dbReference type="Gene3D" id="3.30.40.10">
    <property type="entry name" value="Zinc/RING finger domain, C3HC4 (zinc finger)"/>
    <property type="match status" value="1"/>
</dbReference>
<feature type="region of interest" description="Disordered" evidence="5">
    <location>
        <begin position="1"/>
        <end position="20"/>
    </location>
</feature>
<feature type="compositionally biased region" description="Basic and acidic residues" evidence="5">
    <location>
        <begin position="199"/>
        <end position="214"/>
    </location>
</feature>
<dbReference type="OrthoDB" id="8062037at2759"/>
<protein>
    <recommendedName>
        <fullName evidence="6">RING-type domain-containing protein</fullName>
    </recommendedName>
</protein>
<dbReference type="SUPFAM" id="SSF57850">
    <property type="entry name" value="RING/U-box"/>
    <property type="match status" value="1"/>
</dbReference>
<dbReference type="PROSITE" id="PS50089">
    <property type="entry name" value="ZF_RING_2"/>
    <property type="match status" value="1"/>
</dbReference>
<evidence type="ECO:0000259" key="6">
    <source>
        <dbReference type="PROSITE" id="PS50089"/>
    </source>
</evidence>
<organism evidence="7 8">
    <name type="scientific">Hypsizygus marmoreus</name>
    <name type="common">White beech mushroom</name>
    <name type="synonym">Agaricus marmoreus</name>
    <dbReference type="NCBI Taxonomy" id="39966"/>
    <lineage>
        <taxon>Eukaryota</taxon>
        <taxon>Fungi</taxon>
        <taxon>Dikarya</taxon>
        <taxon>Basidiomycota</taxon>
        <taxon>Agaricomycotina</taxon>
        <taxon>Agaricomycetes</taxon>
        <taxon>Agaricomycetidae</taxon>
        <taxon>Agaricales</taxon>
        <taxon>Tricholomatineae</taxon>
        <taxon>Lyophyllaceae</taxon>
        <taxon>Hypsizygus</taxon>
    </lineage>
</organism>
<comment type="caution">
    <text evidence="7">The sequence shown here is derived from an EMBL/GenBank/DDBJ whole genome shotgun (WGS) entry which is preliminary data.</text>
</comment>
<evidence type="ECO:0000256" key="3">
    <source>
        <dbReference type="ARBA" id="ARBA00022833"/>
    </source>
</evidence>
<feature type="compositionally biased region" description="Low complexity" evidence="5">
    <location>
        <begin position="11"/>
        <end position="20"/>
    </location>
</feature>
<name>A0A369JMJ1_HYPMA</name>
<dbReference type="Pfam" id="PF00097">
    <property type="entry name" value="zf-C3HC4"/>
    <property type="match status" value="1"/>
</dbReference>
<dbReference type="GO" id="GO:0008270">
    <property type="term" value="F:zinc ion binding"/>
    <property type="evidence" value="ECO:0007669"/>
    <property type="project" value="UniProtKB-KW"/>
</dbReference>
<gene>
    <name evidence="7" type="ORF">Hypma_010241</name>
</gene>
<dbReference type="Proteomes" id="UP000076154">
    <property type="component" value="Unassembled WGS sequence"/>
</dbReference>
<evidence type="ECO:0000256" key="5">
    <source>
        <dbReference type="SAM" id="MobiDB-lite"/>
    </source>
</evidence>
<keyword evidence="8" id="KW-1185">Reference proteome</keyword>
<sequence>MDDYNLRSALEEPSPQEASPEPITLEYIRQQIQRLRDDIVASIPPNGLTSSQIQGLLVSLPRLSEGEVINLGHKDSLCPICLNPLLAILAEEEMALAMDSPAHPTEELGVTRLSSTWQCGHIFCRRDISKWIQEAHDSCPMCRHLLIQPNLRPGASEPSPDEEIDPNGPLAEIERALGAQIERLRVRLGDLSTAYSTDQPRREDSPPPEDDRNEFAGMYS</sequence>
<reference evidence="7" key="1">
    <citation type="submission" date="2018-04" db="EMBL/GenBank/DDBJ databases">
        <title>Whole genome sequencing of Hypsizygus marmoreus.</title>
        <authorList>
            <person name="Choi I.-G."/>
            <person name="Min B."/>
            <person name="Kim J.-G."/>
            <person name="Kim S."/>
            <person name="Oh Y.-L."/>
            <person name="Kong W.-S."/>
            <person name="Park H."/>
            <person name="Jeong J."/>
            <person name="Song E.-S."/>
        </authorList>
    </citation>
    <scope>NUCLEOTIDE SEQUENCE [LARGE SCALE GENOMIC DNA]</scope>
    <source>
        <strain evidence="7">51987-8</strain>
    </source>
</reference>
<evidence type="ECO:0000256" key="2">
    <source>
        <dbReference type="ARBA" id="ARBA00022771"/>
    </source>
</evidence>
<proteinExistence type="predicted"/>